<sequence length="123" mass="14129">MSAHQASSFYIREVTTVKFEVTGFMRELLRIVYNSPEISDTWDHVQASDIVDTGPPGRMQRLARVSFRQGPERKSVVKFFFLAGRIYPQGTNLPVTWKLVGYTGVREDRAFPRDGDTDVTWIE</sequence>
<reference evidence="1 2" key="1">
    <citation type="journal article" date="2016" name="Nat. Commun.">
        <title>Thousands of microbial genomes shed light on interconnected biogeochemical processes in an aquifer system.</title>
        <authorList>
            <person name="Anantharaman K."/>
            <person name="Brown C.T."/>
            <person name="Hug L.A."/>
            <person name="Sharon I."/>
            <person name="Castelle C.J."/>
            <person name="Probst A.J."/>
            <person name="Thomas B.C."/>
            <person name="Singh A."/>
            <person name="Wilkins M.J."/>
            <person name="Karaoz U."/>
            <person name="Brodie E.L."/>
            <person name="Williams K.H."/>
            <person name="Hubbard S.S."/>
            <person name="Banfield J.F."/>
        </authorList>
    </citation>
    <scope>NUCLEOTIDE SEQUENCE [LARGE SCALE GENOMIC DNA]</scope>
</reference>
<organism evidence="1 2">
    <name type="scientific">Candidatus Lloydbacteria bacterium RIFCSPHIGHO2_02_FULL_54_17</name>
    <dbReference type="NCBI Taxonomy" id="1798664"/>
    <lineage>
        <taxon>Bacteria</taxon>
        <taxon>Candidatus Lloydiibacteriota</taxon>
    </lineage>
</organism>
<dbReference type="Proteomes" id="UP000178636">
    <property type="component" value="Unassembled WGS sequence"/>
</dbReference>
<proteinExistence type="predicted"/>
<accession>A0A1G2DAU0</accession>
<gene>
    <name evidence="1" type="ORF">A3C93_03085</name>
</gene>
<dbReference type="EMBL" id="MHLO01000049">
    <property type="protein sequence ID" value="OGZ10653.1"/>
    <property type="molecule type" value="Genomic_DNA"/>
</dbReference>
<protein>
    <submittedName>
        <fullName evidence="1">Uncharacterized protein</fullName>
    </submittedName>
</protein>
<dbReference type="AlphaFoldDB" id="A0A1G2DAU0"/>
<evidence type="ECO:0000313" key="1">
    <source>
        <dbReference type="EMBL" id="OGZ10653.1"/>
    </source>
</evidence>
<name>A0A1G2DAU0_9BACT</name>
<evidence type="ECO:0000313" key="2">
    <source>
        <dbReference type="Proteomes" id="UP000178636"/>
    </source>
</evidence>
<comment type="caution">
    <text evidence="1">The sequence shown here is derived from an EMBL/GenBank/DDBJ whole genome shotgun (WGS) entry which is preliminary data.</text>
</comment>